<evidence type="ECO:0000313" key="2">
    <source>
        <dbReference type="Proteomes" id="UP001549920"/>
    </source>
</evidence>
<dbReference type="Proteomes" id="UP001549920">
    <property type="component" value="Unassembled WGS sequence"/>
</dbReference>
<reference evidence="1 2" key="1">
    <citation type="submission" date="2024-06" db="EMBL/GenBank/DDBJ databases">
        <title>A chromosome-level genome assembly of beet webworm, Loxostege sticticalis.</title>
        <authorList>
            <person name="Zhang Y."/>
        </authorList>
    </citation>
    <scope>NUCLEOTIDE SEQUENCE [LARGE SCALE GENOMIC DNA]</scope>
    <source>
        <strain evidence="1">AQ026</strain>
        <tissue evidence="1">Whole body</tissue>
    </source>
</reference>
<gene>
    <name evidence="1" type="ORF">ABMA27_010504</name>
</gene>
<protein>
    <recommendedName>
        <fullName evidence="3">Phlebovirus glycoprotein G2 fusion domain-containing protein</fullName>
    </recommendedName>
</protein>
<dbReference type="InterPro" id="IPR022048">
    <property type="entry name" value="Envelope_fusion-like"/>
</dbReference>
<proteinExistence type="predicted"/>
<accession>A0ABR3H5Y6</accession>
<evidence type="ECO:0000313" key="1">
    <source>
        <dbReference type="EMBL" id="KAL0860197.1"/>
    </source>
</evidence>
<dbReference type="EMBL" id="JBEUOH010000026">
    <property type="protein sequence ID" value="KAL0860197.1"/>
    <property type="molecule type" value="Genomic_DNA"/>
</dbReference>
<organism evidence="1 2">
    <name type="scientific">Loxostege sticticalis</name>
    <name type="common">Beet webworm moth</name>
    <dbReference type="NCBI Taxonomy" id="481309"/>
    <lineage>
        <taxon>Eukaryota</taxon>
        <taxon>Metazoa</taxon>
        <taxon>Ecdysozoa</taxon>
        <taxon>Arthropoda</taxon>
        <taxon>Hexapoda</taxon>
        <taxon>Insecta</taxon>
        <taxon>Pterygota</taxon>
        <taxon>Neoptera</taxon>
        <taxon>Endopterygota</taxon>
        <taxon>Lepidoptera</taxon>
        <taxon>Glossata</taxon>
        <taxon>Ditrysia</taxon>
        <taxon>Pyraloidea</taxon>
        <taxon>Crambidae</taxon>
        <taxon>Pyraustinae</taxon>
        <taxon>Loxostege</taxon>
    </lineage>
</organism>
<dbReference type="Pfam" id="PF12259">
    <property type="entry name" value="Baculo_F"/>
    <property type="match status" value="1"/>
</dbReference>
<sequence length="338" mass="38243">MVLLNSKGYSKKGRLENLEKVAEPCCFPYQNIVKSSSICRRCSCVSVLCAVNTDVPIYQYRPQLKLSLFIEVRIPLVSNVVYELNKIITVPQRKGEQYLYHEFQRLRACIHGQKDTILCSLDEPIYDLKIKQSICDIKLINTDVTVNESPCSSHLAPCIADKWIKLHRRNSWLYSSCNECTVRIFCTTGTAVRSITRTGVITMGQGCAVKGETFSIWSHNLYLSELHHQLEPIEIPKISILNTIINSSYTLIYNQLRTDIDRIKEESSKQINVHDIHHYTIAYILLAGIILISCCAPPVPSNEEAIKEISHAVSTFSIDRGTSTTPVATQRFSVPSFN</sequence>
<comment type="caution">
    <text evidence="1">The sequence shown here is derived from an EMBL/GenBank/DDBJ whole genome shotgun (WGS) entry which is preliminary data.</text>
</comment>
<evidence type="ECO:0008006" key="3">
    <source>
        <dbReference type="Google" id="ProtNLM"/>
    </source>
</evidence>
<keyword evidence="2" id="KW-1185">Reference proteome</keyword>
<name>A0ABR3H5Y6_LOXSC</name>